<reference evidence="1 2" key="1">
    <citation type="submission" date="2020-08" db="EMBL/GenBank/DDBJ databases">
        <title>Sequencing the genomes of 1000 actinobacteria strains.</title>
        <authorList>
            <person name="Klenk H.-P."/>
        </authorList>
    </citation>
    <scope>NUCLEOTIDE SEQUENCE [LARGE SCALE GENOMIC DNA]</scope>
    <source>
        <strain evidence="1 2">DSM 45507</strain>
    </source>
</reference>
<gene>
    <name evidence="1" type="ORF">HD596_010848</name>
</gene>
<keyword evidence="2" id="KW-1185">Reference proteome</keyword>
<evidence type="ECO:0000313" key="1">
    <source>
        <dbReference type="EMBL" id="MBB5784092.1"/>
    </source>
</evidence>
<accession>A0A7W9LHK9</accession>
<protein>
    <submittedName>
        <fullName evidence="1">Uncharacterized protein</fullName>
    </submittedName>
</protein>
<dbReference type="Proteomes" id="UP000579153">
    <property type="component" value="Unassembled WGS sequence"/>
</dbReference>
<evidence type="ECO:0000313" key="2">
    <source>
        <dbReference type="Proteomes" id="UP000579153"/>
    </source>
</evidence>
<dbReference type="EMBL" id="JACHMB010000001">
    <property type="protein sequence ID" value="MBB5784092.1"/>
    <property type="molecule type" value="Genomic_DNA"/>
</dbReference>
<comment type="caution">
    <text evidence="1">The sequence shown here is derived from an EMBL/GenBank/DDBJ whole genome shotgun (WGS) entry which is preliminary data.</text>
</comment>
<name>A0A7W9LHK9_9ACTN</name>
<sequence>MSARDTGVAPARAVYAAGRMGGAQLDAQGVDAAWPQVHRWAAHAQAARTSERGADARGPVVCVADGGAAGRVLAVRSADGGVAA</sequence>
<proteinExistence type="predicted"/>
<dbReference type="AlphaFoldDB" id="A0A7W9LHK9"/>
<organism evidence="1 2">
    <name type="scientific">Nonomuraea jabiensis</name>
    <dbReference type="NCBI Taxonomy" id="882448"/>
    <lineage>
        <taxon>Bacteria</taxon>
        <taxon>Bacillati</taxon>
        <taxon>Actinomycetota</taxon>
        <taxon>Actinomycetes</taxon>
        <taxon>Streptosporangiales</taxon>
        <taxon>Streptosporangiaceae</taxon>
        <taxon>Nonomuraea</taxon>
    </lineage>
</organism>